<name>A0AAV6UVR7_9ARAC</name>
<evidence type="ECO:0000313" key="2">
    <source>
        <dbReference type="Proteomes" id="UP000827092"/>
    </source>
</evidence>
<sequence length="98" mass="11267">MDPKAIARHFQSTPLQKPERIQTKKSWEDFKEGSIWPSNKCSMEDRSKSISFCSSELISTICLLSQETHLKKTQRGCSQGYIPRKPQCSSSLRRSCEK</sequence>
<dbReference type="AlphaFoldDB" id="A0AAV6UVR7"/>
<evidence type="ECO:0000313" key="1">
    <source>
        <dbReference type="EMBL" id="KAG8187922.1"/>
    </source>
</evidence>
<accession>A0AAV6UVR7</accession>
<reference evidence="1 2" key="1">
    <citation type="journal article" date="2022" name="Nat. Ecol. Evol.">
        <title>A masculinizing supergene underlies an exaggerated male reproductive morph in a spider.</title>
        <authorList>
            <person name="Hendrickx F."/>
            <person name="De Corte Z."/>
            <person name="Sonet G."/>
            <person name="Van Belleghem S.M."/>
            <person name="Kostlbacher S."/>
            <person name="Vangestel C."/>
        </authorList>
    </citation>
    <scope>NUCLEOTIDE SEQUENCE [LARGE SCALE GENOMIC DNA]</scope>
    <source>
        <strain evidence="1">W744_W776</strain>
    </source>
</reference>
<protein>
    <submittedName>
        <fullName evidence="1">Uncharacterized protein</fullName>
    </submittedName>
</protein>
<gene>
    <name evidence="1" type="ORF">JTE90_002937</name>
</gene>
<proteinExistence type="predicted"/>
<organism evidence="1 2">
    <name type="scientific">Oedothorax gibbosus</name>
    <dbReference type="NCBI Taxonomy" id="931172"/>
    <lineage>
        <taxon>Eukaryota</taxon>
        <taxon>Metazoa</taxon>
        <taxon>Ecdysozoa</taxon>
        <taxon>Arthropoda</taxon>
        <taxon>Chelicerata</taxon>
        <taxon>Arachnida</taxon>
        <taxon>Araneae</taxon>
        <taxon>Araneomorphae</taxon>
        <taxon>Entelegynae</taxon>
        <taxon>Araneoidea</taxon>
        <taxon>Linyphiidae</taxon>
        <taxon>Erigoninae</taxon>
        <taxon>Oedothorax</taxon>
    </lineage>
</organism>
<dbReference type="EMBL" id="JAFNEN010000255">
    <property type="protein sequence ID" value="KAG8187922.1"/>
    <property type="molecule type" value="Genomic_DNA"/>
</dbReference>
<keyword evidence="2" id="KW-1185">Reference proteome</keyword>
<dbReference type="Proteomes" id="UP000827092">
    <property type="component" value="Unassembled WGS sequence"/>
</dbReference>
<comment type="caution">
    <text evidence="1">The sequence shown here is derived from an EMBL/GenBank/DDBJ whole genome shotgun (WGS) entry which is preliminary data.</text>
</comment>